<dbReference type="PANTHER" id="PTHR44591">
    <property type="entry name" value="STRESS RESPONSE REGULATOR PROTEIN 1"/>
    <property type="match status" value="1"/>
</dbReference>
<dbReference type="InterPro" id="IPR050595">
    <property type="entry name" value="Bact_response_regulator"/>
</dbReference>
<dbReference type="InterPro" id="IPR011006">
    <property type="entry name" value="CheY-like_superfamily"/>
</dbReference>
<dbReference type="Gene3D" id="3.40.50.2300">
    <property type="match status" value="1"/>
</dbReference>
<evidence type="ECO:0000256" key="2">
    <source>
        <dbReference type="PROSITE-ProRule" id="PRU00169"/>
    </source>
</evidence>
<dbReference type="Pfam" id="PF00072">
    <property type="entry name" value="Response_reg"/>
    <property type="match status" value="1"/>
</dbReference>
<name>A0A133VKB4_9EURY</name>
<dbReference type="PROSITE" id="PS50110">
    <property type="entry name" value="RESPONSE_REGULATORY"/>
    <property type="match status" value="1"/>
</dbReference>
<dbReference type="Proteomes" id="UP000070404">
    <property type="component" value="Unassembled WGS sequence"/>
</dbReference>
<feature type="modified residue" description="4-aspartylphosphate" evidence="2">
    <location>
        <position position="56"/>
    </location>
</feature>
<keyword evidence="5" id="KW-1185">Reference proteome</keyword>
<accession>A0A133VKB4</accession>
<evidence type="ECO:0000313" key="4">
    <source>
        <dbReference type="EMBL" id="KXB06879.1"/>
    </source>
</evidence>
<organism evidence="4 5">
    <name type="scientific">candidate division MSBL1 archaeon SCGC-AAA382C18</name>
    <dbReference type="NCBI Taxonomy" id="1698281"/>
    <lineage>
        <taxon>Archaea</taxon>
        <taxon>Methanobacteriati</taxon>
        <taxon>Methanobacteriota</taxon>
        <taxon>candidate division MSBL1</taxon>
    </lineage>
</organism>
<dbReference type="CDD" id="cd00156">
    <property type="entry name" value="REC"/>
    <property type="match status" value="1"/>
</dbReference>
<dbReference type="GO" id="GO:0000160">
    <property type="term" value="P:phosphorelay signal transduction system"/>
    <property type="evidence" value="ECO:0007669"/>
    <property type="project" value="InterPro"/>
</dbReference>
<evidence type="ECO:0000313" key="5">
    <source>
        <dbReference type="Proteomes" id="UP000070404"/>
    </source>
</evidence>
<reference evidence="4 5" key="1">
    <citation type="journal article" date="2016" name="Sci. Rep.">
        <title>Metabolic traits of an uncultured archaeal lineage -MSBL1- from brine pools of the Red Sea.</title>
        <authorList>
            <person name="Mwirichia R."/>
            <person name="Alam I."/>
            <person name="Rashid M."/>
            <person name="Vinu M."/>
            <person name="Ba-Alawi W."/>
            <person name="Anthony Kamau A."/>
            <person name="Kamanda Ngugi D."/>
            <person name="Goker M."/>
            <person name="Klenk H.P."/>
            <person name="Bajic V."/>
            <person name="Stingl U."/>
        </authorList>
    </citation>
    <scope>NUCLEOTIDE SEQUENCE [LARGE SCALE GENOMIC DNA]</scope>
    <source>
        <strain evidence="4">SCGC-AAA382C18</strain>
    </source>
</reference>
<dbReference type="PANTHER" id="PTHR44591:SF3">
    <property type="entry name" value="RESPONSE REGULATORY DOMAIN-CONTAINING PROTEIN"/>
    <property type="match status" value="1"/>
</dbReference>
<comment type="caution">
    <text evidence="4">The sequence shown here is derived from an EMBL/GenBank/DDBJ whole genome shotgun (WGS) entry which is preliminary data.</text>
</comment>
<dbReference type="EMBL" id="LHYF01000019">
    <property type="protein sequence ID" value="KXB06879.1"/>
    <property type="molecule type" value="Genomic_DNA"/>
</dbReference>
<dbReference type="AlphaFoldDB" id="A0A133VKB4"/>
<protein>
    <recommendedName>
        <fullName evidence="3">Response regulatory domain-containing protein</fullName>
    </recommendedName>
</protein>
<dbReference type="SUPFAM" id="SSF52172">
    <property type="entry name" value="CheY-like"/>
    <property type="match status" value="1"/>
</dbReference>
<gene>
    <name evidence="4" type="ORF">AKJ52_01390</name>
</gene>
<evidence type="ECO:0000256" key="1">
    <source>
        <dbReference type="ARBA" id="ARBA00022553"/>
    </source>
</evidence>
<keyword evidence="1 2" id="KW-0597">Phosphoprotein</keyword>
<evidence type="ECO:0000259" key="3">
    <source>
        <dbReference type="PROSITE" id="PS50110"/>
    </source>
</evidence>
<dbReference type="SMART" id="SM00448">
    <property type="entry name" value="REC"/>
    <property type="match status" value="1"/>
</dbReference>
<proteinExistence type="predicted"/>
<feature type="domain" description="Response regulatory" evidence="3">
    <location>
        <begin position="6"/>
        <end position="121"/>
    </location>
</feature>
<dbReference type="InterPro" id="IPR001789">
    <property type="entry name" value="Sig_transdc_resp-reg_receiver"/>
</dbReference>
<sequence>MDKSNRILVVDNENEVLELAEEFLGTDEGLTVKTVSSGDKALEIIEDDSFDAIVSDYRMPEMDGLELLKRIREKGIGTLFYLLTGEGNEKTSYKALNWGANGYFTKNSNPKKSFGKLKDILVKSIEKKQSRSKHLIAWITVRMGWGKEKGEKFKQALKDLGETVGFKISEIETKEVSKDKEIIQAYTDNYHTIPLAKVVLAKEWKEIVTDEHEVVNAGFKYNKNKYKKLNKYKRESPEKIYTD</sequence>